<dbReference type="NCBIfam" id="TIGR00195">
    <property type="entry name" value="exoDNase_III"/>
    <property type="match status" value="1"/>
</dbReference>
<evidence type="ECO:0000256" key="1">
    <source>
        <dbReference type="ARBA" id="ARBA00007092"/>
    </source>
</evidence>
<dbReference type="Proteomes" id="UP000000383">
    <property type="component" value="Chromosome"/>
</dbReference>
<dbReference type="InterPro" id="IPR020847">
    <property type="entry name" value="AP_endonuclease_F1_BS"/>
</dbReference>
<dbReference type="GO" id="GO:0008081">
    <property type="term" value="F:phosphoric diester hydrolase activity"/>
    <property type="evidence" value="ECO:0007669"/>
    <property type="project" value="TreeGrafter"/>
</dbReference>
<feature type="active site" description="Proton acceptor" evidence="5">
    <location>
        <position position="253"/>
    </location>
</feature>
<keyword evidence="4 6" id="KW-0460">Magnesium</keyword>
<feature type="site" description="Transition state stabilizer" evidence="7">
    <location>
        <position position="155"/>
    </location>
</feature>
<keyword evidence="10" id="KW-1185">Reference proteome</keyword>
<evidence type="ECO:0000256" key="5">
    <source>
        <dbReference type="PIRSR" id="PIRSR604808-1"/>
    </source>
</evidence>
<dbReference type="GO" id="GO:0140078">
    <property type="term" value="F:class I DNA-(apurinic or apyrimidinic site) endonuclease activity"/>
    <property type="evidence" value="ECO:0007669"/>
    <property type="project" value="UniProtKB-EC"/>
</dbReference>
<evidence type="ECO:0000256" key="2">
    <source>
        <dbReference type="ARBA" id="ARBA00022723"/>
    </source>
</evidence>
<dbReference type="InterPro" id="IPR036691">
    <property type="entry name" value="Endo/exonu/phosph_ase_sf"/>
</dbReference>
<evidence type="ECO:0000313" key="10">
    <source>
        <dbReference type="Proteomes" id="UP000000383"/>
    </source>
</evidence>
<name>D7DNF1_METV0</name>
<feature type="active site" evidence="5">
    <location>
        <position position="113"/>
    </location>
</feature>
<comment type="similarity">
    <text evidence="1">Belongs to the DNA repair enzymes AP/ExoA family.</text>
</comment>
<dbReference type="GO" id="GO:0006284">
    <property type="term" value="P:base-excision repair"/>
    <property type="evidence" value="ECO:0007669"/>
    <property type="project" value="TreeGrafter"/>
</dbReference>
<keyword evidence="2 6" id="KW-0479">Metal-binding</keyword>
<feature type="site" description="Important for catalytic activity" evidence="7">
    <location>
        <position position="227"/>
    </location>
</feature>
<protein>
    <submittedName>
        <fullName evidence="9">Exodeoxyribonuclease III Xth</fullName>
        <ecNumber evidence="9">4.2.99.18</ecNumber>
    </submittedName>
</protein>
<keyword evidence="9" id="KW-0456">Lyase</keyword>
<dbReference type="RefSeq" id="WP_013149259.1">
    <property type="nucleotide sequence ID" value="NC_014207.1"/>
</dbReference>
<feature type="binding site" evidence="6">
    <location>
        <position position="153"/>
    </location>
    <ligand>
        <name>Mg(2+)</name>
        <dbReference type="ChEBI" id="CHEBI:18420"/>
        <label>1</label>
    </ligand>
</feature>
<evidence type="ECO:0000256" key="6">
    <source>
        <dbReference type="PIRSR" id="PIRSR604808-2"/>
    </source>
</evidence>
<dbReference type="EC" id="4.2.99.18" evidence="9"/>
<dbReference type="HOGENOM" id="CLU_027539_3_0_4"/>
<dbReference type="PANTHER" id="PTHR22748:SF6">
    <property type="entry name" value="DNA-(APURINIC OR APYRIMIDINIC SITE) ENDONUCLEASE"/>
    <property type="match status" value="1"/>
</dbReference>
<feature type="active site" description="Proton donor/acceptor" evidence="5">
    <location>
        <position position="153"/>
    </location>
</feature>
<proteinExistence type="inferred from homology"/>
<dbReference type="Gene3D" id="3.60.10.10">
    <property type="entry name" value="Endonuclease/exonuclease/phosphatase"/>
    <property type="match status" value="1"/>
</dbReference>
<evidence type="ECO:0000259" key="8">
    <source>
        <dbReference type="Pfam" id="PF03372"/>
    </source>
</evidence>
<feature type="domain" description="Endonuclease/exonuclease/phosphatase" evidence="8">
    <location>
        <begin position="5"/>
        <end position="253"/>
    </location>
</feature>
<dbReference type="SUPFAM" id="SSF56219">
    <property type="entry name" value="DNase I-like"/>
    <property type="match status" value="1"/>
</dbReference>
<dbReference type="NCBIfam" id="TIGR00633">
    <property type="entry name" value="xth"/>
    <property type="match status" value="1"/>
</dbReference>
<dbReference type="PROSITE" id="PS00726">
    <property type="entry name" value="AP_NUCLEASE_F1_1"/>
    <property type="match status" value="1"/>
</dbReference>
<dbReference type="PANTHER" id="PTHR22748">
    <property type="entry name" value="AP ENDONUCLEASE"/>
    <property type="match status" value="1"/>
</dbReference>
<evidence type="ECO:0000256" key="4">
    <source>
        <dbReference type="ARBA" id="ARBA00022842"/>
    </source>
</evidence>
<keyword evidence="3" id="KW-0378">Hydrolase</keyword>
<feature type="binding site" evidence="6">
    <location>
        <position position="7"/>
    </location>
    <ligand>
        <name>Mg(2+)</name>
        <dbReference type="ChEBI" id="CHEBI:18420"/>
        <label>1</label>
    </ligand>
</feature>
<evidence type="ECO:0000256" key="7">
    <source>
        <dbReference type="PIRSR" id="PIRSR604808-3"/>
    </source>
</evidence>
<feature type="site" description="Interaction with DNA substrate" evidence="7">
    <location>
        <position position="253"/>
    </location>
</feature>
<organism evidence="9 10">
    <name type="scientific">Methylotenera versatilis (strain 301)</name>
    <dbReference type="NCBI Taxonomy" id="666681"/>
    <lineage>
        <taxon>Bacteria</taxon>
        <taxon>Pseudomonadati</taxon>
        <taxon>Pseudomonadota</taxon>
        <taxon>Betaproteobacteria</taxon>
        <taxon>Nitrosomonadales</taxon>
        <taxon>Methylophilaceae</taxon>
        <taxon>Methylotenera</taxon>
    </lineage>
</organism>
<feature type="binding site" evidence="6">
    <location>
        <position position="35"/>
    </location>
    <ligand>
        <name>Mg(2+)</name>
        <dbReference type="ChEBI" id="CHEBI:18420"/>
        <label>1</label>
    </ligand>
</feature>
<dbReference type="GO" id="GO:0003677">
    <property type="term" value="F:DNA binding"/>
    <property type="evidence" value="ECO:0007669"/>
    <property type="project" value="InterPro"/>
</dbReference>
<accession>D7DNF1</accession>
<dbReference type="InterPro" id="IPR004808">
    <property type="entry name" value="AP_endonuc_1"/>
</dbReference>
<reference evidence="9 10" key="2">
    <citation type="journal article" date="2011" name="J. Bacteriol.">
        <title>Genomes of three methylotrophs from a single niche uncover genetic and metabolic divergence of Methylophilaceae.</title>
        <authorList>
            <person name="Lapidus A."/>
            <person name="Clum A."/>
            <person name="Labutti K."/>
            <person name="Kaluzhnaya M.G."/>
            <person name="Lim S."/>
            <person name="Beck D.A."/>
            <person name="Glavina Del Rio T."/>
            <person name="Nolan M."/>
            <person name="Mavromatis K."/>
            <person name="Huntemann M."/>
            <person name="Lucas S."/>
            <person name="Lidstrom M.E."/>
            <person name="Ivanova N."/>
            <person name="Chistoserdova L."/>
        </authorList>
    </citation>
    <scope>NUCLEOTIDE SEQUENCE [LARGE SCALE GENOMIC DNA]</scope>
    <source>
        <strain evidence="9 10">301</strain>
    </source>
</reference>
<dbReference type="PROSITE" id="PS51435">
    <property type="entry name" value="AP_NUCLEASE_F1_4"/>
    <property type="match status" value="1"/>
</dbReference>
<dbReference type="GO" id="GO:0008311">
    <property type="term" value="F:double-stranded DNA 3'-5' DNA exonuclease activity"/>
    <property type="evidence" value="ECO:0007669"/>
    <property type="project" value="TreeGrafter"/>
</dbReference>
<dbReference type="CDD" id="cd10281">
    <property type="entry name" value="Nape_like_AP-endo"/>
    <property type="match status" value="1"/>
</dbReference>
<dbReference type="OrthoDB" id="9803914at2"/>
<dbReference type="Pfam" id="PF03372">
    <property type="entry name" value="Exo_endo_phos"/>
    <property type="match status" value="1"/>
</dbReference>
<sequence length="262" mass="29457">MKIISLNLNGIRSATNKGVQTWLQTQNADVVCMQEIKAQQADMTPEMLNPAGYYGYFHYAEKKGYSGVGIYCKAKPDAVIEGLGGSNDGVQDIDSEGRYLECQFGNLSVISLYLPSGSSGEERQAFKFSVMTRFMLHMQALIKSGREIIICGDWNIAHKEADLKNYKGNKKNSGFLPEERAWLTTLFDEVGWVDVYRTLHPNTTDECYTWWSNRGQAYAKNVGWRIDYQIATPAIAAKAVSTSVYKAERFSDHAPLIVEYLD</sequence>
<feature type="binding site" evidence="6">
    <location>
        <position position="252"/>
    </location>
    <ligand>
        <name>Mg(2+)</name>
        <dbReference type="ChEBI" id="CHEBI:18420"/>
        <label>1</label>
    </ligand>
</feature>
<reference evidence="10" key="1">
    <citation type="submission" date="2010-05" db="EMBL/GenBank/DDBJ databases">
        <title>Complete sequence of Methylotenera sp. 301.</title>
        <authorList>
            <person name="Lucas S."/>
            <person name="Copeland A."/>
            <person name="Lapidus A."/>
            <person name="Cheng J.-F."/>
            <person name="Bruce D."/>
            <person name="Goodwin L."/>
            <person name="Pitluck S."/>
            <person name="Clum A."/>
            <person name="Land M."/>
            <person name="Hauser L."/>
            <person name="Kyrpides N."/>
            <person name="Ivanova N."/>
            <person name="Chistoservova L."/>
            <person name="Kalyuzhnaya M."/>
            <person name="Woyke T."/>
        </authorList>
    </citation>
    <scope>NUCLEOTIDE SEQUENCE [LARGE SCALE GENOMIC DNA]</scope>
    <source>
        <strain evidence="10">301</strain>
    </source>
</reference>
<comment type="cofactor">
    <cofactor evidence="6">
        <name>Mg(2+)</name>
        <dbReference type="ChEBI" id="CHEBI:18420"/>
    </cofactor>
    <cofactor evidence="6">
        <name>Mn(2+)</name>
        <dbReference type="ChEBI" id="CHEBI:29035"/>
    </cofactor>
    <text evidence="6">Probably binds two magnesium or manganese ions per subunit.</text>
</comment>
<dbReference type="eggNOG" id="COG0708">
    <property type="taxonomic scope" value="Bacteria"/>
</dbReference>
<feature type="binding site" evidence="6">
    <location>
        <position position="253"/>
    </location>
    <ligand>
        <name>Mg(2+)</name>
        <dbReference type="ChEBI" id="CHEBI:18420"/>
        <label>1</label>
    </ligand>
</feature>
<dbReference type="FunFam" id="3.60.10.10:FF:000026">
    <property type="entry name" value="Exodeoxyribonuclease III"/>
    <property type="match status" value="1"/>
</dbReference>
<dbReference type="KEGG" id="meh:M301_2595"/>
<gene>
    <name evidence="9" type="ordered locus">M301_2595</name>
</gene>
<dbReference type="GO" id="GO:0046872">
    <property type="term" value="F:metal ion binding"/>
    <property type="evidence" value="ECO:0007669"/>
    <property type="project" value="UniProtKB-KW"/>
</dbReference>
<dbReference type="EMBL" id="CP002056">
    <property type="protein sequence ID" value="ADI30952.1"/>
    <property type="molecule type" value="Genomic_DNA"/>
</dbReference>
<dbReference type="AlphaFoldDB" id="D7DNF1"/>
<keyword evidence="6" id="KW-0464">Manganese</keyword>
<dbReference type="STRING" id="666681.M301_2595"/>
<feature type="binding site" evidence="6">
    <location>
        <position position="155"/>
    </location>
    <ligand>
        <name>Mg(2+)</name>
        <dbReference type="ChEBI" id="CHEBI:18420"/>
        <label>1</label>
    </ligand>
</feature>
<evidence type="ECO:0000313" key="9">
    <source>
        <dbReference type="EMBL" id="ADI30952.1"/>
    </source>
</evidence>
<evidence type="ECO:0000256" key="3">
    <source>
        <dbReference type="ARBA" id="ARBA00022801"/>
    </source>
</evidence>
<dbReference type="InterPro" id="IPR005135">
    <property type="entry name" value="Endo/exonuclease/phosphatase"/>
</dbReference>